<gene>
    <name evidence="1" type="ORF">Prudu_006367</name>
</gene>
<dbReference type="AlphaFoldDB" id="A0A4Y1QZQ3"/>
<protein>
    <submittedName>
        <fullName evidence="1">Uncharacterized protein</fullName>
    </submittedName>
</protein>
<name>A0A4Y1QZQ3_PRUDU</name>
<organism evidence="1">
    <name type="scientific">Prunus dulcis</name>
    <name type="common">Almond</name>
    <name type="synonym">Amygdalus dulcis</name>
    <dbReference type="NCBI Taxonomy" id="3755"/>
    <lineage>
        <taxon>Eukaryota</taxon>
        <taxon>Viridiplantae</taxon>
        <taxon>Streptophyta</taxon>
        <taxon>Embryophyta</taxon>
        <taxon>Tracheophyta</taxon>
        <taxon>Spermatophyta</taxon>
        <taxon>Magnoliopsida</taxon>
        <taxon>eudicotyledons</taxon>
        <taxon>Gunneridae</taxon>
        <taxon>Pentapetalae</taxon>
        <taxon>rosids</taxon>
        <taxon>fabids</taxon>
        <taxon>Rosales</taxon>
        <taxon>Rosaceae</taxon>
        <taxon>Amygdaloideae</taxon>
        <taxon>Amygdaleae</taxon>
        <taxon>Prunus</taxon>
    </lineage>
</organism>
<sequence>MVWLNSGIRSLTGNLILRLSLSQVSIGVAGMGLKGQVLISSFPMRVLVIRKRKKQGETSFSSFSSRVSATFPDARSSFISAAITGEK</sequence>
<reference evidence="1" key="1">
    <citation type="journal article" date="2019" name="Science">
        <title>Mutation of a bHLH transcription factor allowed almond domestication.</title>
        <authorList>
            <person name="Sanchez-Perez R."/>
            <person name="Pavan S."/>
            <person name="Mazzeo R."/>
            <person name="Moldovan C."/>
            <person name="Aiese Cigliano R."/>
            <person name="Del Cueto J."/>
            <person name="Ricciardi F."/>
            <person name="Lotti C."/>
            <person name="Ricciardi L."/>
            <person name="Dicenta F."/>
            <person name="Lopez-Marques R.L."/>
            <person name="Lindberg Moller B."/>
        </authorList>
    </citation>
    <scope>NUCLEOTIDE SEQUENCE</scope>
</reference>
<accession>A0A4Y1QZQ3</accession>
<dbReference type="EMBL" id="AP019298">
    <property type="protein sequence ID" value="BBG97293.1"/>
    <property type="molecule type" value="Genomic_DNA"/>
</dbReference>
<evidence type="ECO:0000313" key="1">
    <source>
        <dbReference type="EMBL" id="BBG97293.1"/>
    </source>
</evidence>
<proteinExistence type="predicted"/>